<proteinExistence type="inferred from homology"/>
<feature type="domain" description="MacB-like periplasmic core" evidence="9">
    <location>
        <begin position="29"/>
        <end position="240"/>
    </location>
</feature>
<feature type="domain" description="ABC3 transporter permease C-terminal" evidence="8">
    <location>
        <begin position="282"/>
        <end position="405"/>
    </location>
</feature>
<sequence>MNFELFVARKIKSGGITGKKLSGPVIKVATLGVILGMVVMILSLSIGLGFKREVRQKIIGFGSHLQVMSYDYNNSYESNPITNDSDLVSELKTIDGVNQVQVFATKPGIIKTSEAIQGIILKGVGADFDWEFMEEVCVDGQIPNFKDSVRSNEIYISEEIANMLRLKVNDPLRMYFVQDQVRMRRFTVSGIYNSHFPEFDKTFAFVDIRHVQKLNNWDDTKVSGYEIIIDDFKQLDQIHQEVYYVTSSKVEENGTMLRAKTIRQVQPQIFTWLDMLDMNLLVILVLILLVAGFNMVSGLLILIIERTNMIGIFKALGAENWSLRKVFLYLALYIVGKGLIWGNLIGVGLALLQKYTQLIKLDAANYYLETVPVYLQASHLIMLNVGVAIITLLMLLGPSYLVARILPVKAIRFN</sequence>
<dbReference type="Pfam" id="PF12704">
    <property type="entry name" value="MacB_PCD"/>
    <property type="match status" value="1"/>
</dbReference>
<organism evidence="10 11">
    <name type="scientific">Carboxylicivirga linearis</name>
    <dbReference type="NCBI Taxonomy" id="1628157"/>
    <lineage>
        <taxon>Bacteria</taxon>
        <taxon>Pseudomonadati</taxon>
        <taxon>Bacteroidota</taxon>
        <taxon>Bacteroidia</taxon>
        <taxon>Marinilabiliales</taxon>
        <taxon>Marinilabiliaceae</taxon>
        <taxon>Carboxylicivirga</taxon>
    </lineage>
</organism>
<dbReference type="InterPro" id="IPR003838">
    <property type="entry name" value="ABC3_permease_C"/>
</dbReference>
<evidence type="ECO:0000313" key="10">
    <source>
        <dbReference type="EMBL" id="MBS2097946.1"/>
    </source>
</evidence>
<accession>A0ABS5JUB1</accession>
<evidence type="ECO:0000256" key="6">
    <source>
        <dbReference type="ARBA" id="ARBA00023136"/>
    </source>
</evidence>
<dbReference type="RefSeq" id="WP_212215080.1">
    <property type="nucleotide sequence ID" value="NZ_JAGUCO010000003.1"/>
</dbReference>
<feature type="transmembrane region" description="Helical" evidence="7">
    <location>
        <begin position="280"/>
        <end position="304"/>
    </location>
</feature>
<dbReference type="Proteomes" id="UP000708576">
    <property type="component" value="Unassembled WGS sequence"/>
</dbReference>
<evidence type="ECO:0000259" key="8">
    <source>
        <dbReference type="Pfam" id="PF02687"/>
    </source>
</evidence>
<evidence type="ECO:0000256" key="4">
    <source>
        <dbReference type="ARBA" id="ARBA00022692"/>
    </source>
</evidence>
<evidence type="ECO:0000259" key="9">
    <source>
        <dbReference type="Pfam" id="PF12704"/>
    </source>
</evidence>
<reference evidence="10 11" key="1">
    <citation type="journal article" date="2015" name="Int. J. Syst. Evol. Microbiol.">
        <title>Carboxylicivirga linearis sp. nov., isolated from a sea cucumber culture pond.</title>
        <authorList>
            <person name="Wang F.Q."/>
            <person name="Zhou Y.X."/>
            <person name="Lin X.Z."/>
            <person name="Chen G.J."/>
            <person name="Du Z.J."/>
        </authorList>
    </citation>
    <scope>NUCLEOTIDE SEQUENCE [LARGE SCALE GENOMIC DNA]</scope>
    <source>
        <strain evidence="10 11">FB218</strain>
    </source>
</reference>
<feature type="transmembrane region" description="Helical" evidence="7">
    <location>
        <begin position="28"/>
        <end position="50"/>
    </location>
</feature>
<dbReference type="EMBL" id="JAGUCO010000003">
    <property type="protein sequence ID" value="MBS2097946.1"/>
    <property type="molecule type" value="Genomic_DNA"/>
</dbReference>
<keyword evidence="3" id="KW-1003">Cell membrane</keyword>
<evidence type="ECO:0000256" key="3">
    <source>
        <dbReference type="ARBA" id="ARBA00022475"/>
    </source>
</evidence>
<evidence type="ECO:0000256" key="1">
    <source>
        <dbReference type="ARBA" id="ARBA00004651"/>
    </source>
</evidence>
<evidence type="ECO:0000313" key="11">
    <source>
        <dbReference type="Proteomes" id="UP000708576"/>
    </source>
</evidence>
<dbReference type="PANTHER" id="PTHR30489">
    <property type="entry name" value="LIPOPROTEIN-RELEASING SYSTEM TRANSMEMBRANE PROTEIN LOLE"/>
    <property type="match status" value="1"/>
</dbReference>
<comment type="similarity">
    <text evidence="2">Belongs to the ABC-4 integral membrane protein family. LolC/E subfamily.</text>
</comment>
<gene>
    <name evidence="10" type="ORF">KEM10_06605</name>
</gene>
<keyword evidence="4 7" id="KW-0812">Transmembrane</keyword>
<comment type="subcellular location">
    <subcellularLocation>
        <location evidence="1">Cell membrane</location>
        <topology evidence="1">Multi-pass membrane protein</topology>
    </subcellularLocation>
</comment>
<protein>
    <submittedName>
        <fullName evidence="10">ABC transporter permease</fullName>
    </submittedName>
</protein>
<feature type="transmembrane region" description="Helical" evidence="7">
    <location>
        <begin position="373"/>
        <end position="396"/>
    </location>
</feature>
<dbReference type="InterPro" id="IPR051447">
    <property type="entry name" value="Lipoprotein-release_system"/>
</dbReference>
<evidence type="ECO:0000256" key="2">
    <source>
        <dbReference type="ARBA" id="ARBA00005236"/>
    </source>
</evidence>
<comment type="caution">
    <text evidence="10">The sequence shown here is derived from an EMBL/GenBank/DDBJ whole genome shotgun (WGS) entry which is preliminary data.</text>
</comment>
<dbReference type="InterPro" id="IPR025857">
    <property type="entry name" value="MacB_PCD"/>
</dbReference>
<evidence type="ECO:0000256" key="7">
    <source>
        <dbReference type="SAM" id="Phobius"/>
    </source>
</evidence>
<keyword evidence="11" id="KW-1185">Reference proteome</keyword>
<keyword evidence="6 7" id="KW-0472">Membrane</keyword>
<dbReference type="PANTHER" id="PTHR30489:SF0">
    <property type="entry name" value="LIPOPROTEIN-RELEASING SYSTEM TRANSMEMBRANE PROTEIN LOLE"/>
    <property type="match status" value="1"/>
</dbReference>
<feature type="transmembrane region" description="Helical" evidence="7">
    <location>
        <begin position="326"/>
        <end position="352"/>
    </location>
</feature>
<name>A0ABS5JUB1_9BACT</name>
<keyword evidence="5 7" id="KW-1133">Transmembrane helix</keyword>
<evidence type="ECO:0000256" key="5">
    <source>
        <dbReference type="ARBA" id="ARBA00022989"/>
    </source>
</evidence>
<dbReference type="Pfam" id="PF02687">
    <property type="entry name" value="FtsX"/>
    <property type="match status" value="1"/>
</dbReference>